<feature type="compositionally biased region" description="Basic and acidic residues" evidence="2">
    <location>
        <begin position="17"/>
        <end position="48"/>
    </location>
</feature>
<feature type="compositionally biased region" description="Polar residues" evidence="2">
    <location>
        <begin position="97"/>
        <end position="108"/>
    </location>
</feature>
<dbReference type="AlphaFoldDB" id="A0AAQ3LXB7"/>
<name>A0AAQ3LXB7_9PEZI</name>
<reference evidence="3 4" key="1">
    <citation type="submission" date="2023-11" db="EMBL/GenBank/DDBJ databases">
        <title>An acidophilic fungus is an integral part of prey digestion in a carnivorous sundew plant.</title>
        <authorList>
            <person name="Tsai I.J."/>
        </authorList>
    </citation>
    <scope>NUCLEOTIDE SEQUENCE [LARGE SCALE GENOMIC DNA]</scope>
    <source>
        <strain evidence="3">169a</strain>
    </source>
</reference>
<sequence>MKKSRTLSTTPQIVRLFRVDGKNKNKAQERELEEECPRAQPRERERERSRQRHSLPTVSEMNGLHALNSPLTKSRDVSPSPGLLAPIPNGVRRISGDVSSSPTRQSMTGPVPLPSPNMLSPSSPAGEKESPGWSSAIGHATTAGKSGRVIEKLMAENDKLKRELELQVLRVQELERNAQTYHPQIEALLEKVDSLSHASTMDSSLISRRDRRIEELKTDNASLKEDREIMQRKMRDIERQRDEAVDQSKREVLSLVESTKHATVHAEILETSHRQLSAEYRARREKWNHDLANLHEERERDAKRIARLDVVCDQMRQEAERTRRLQADLVAKWEGHELALRATEREADAESDRFRQKTHEMNQVVDQMRWLMGMHKVQEKKKADPPDSPRDSTQ</sequence>
<protein>
    <recommendedName>
        <fullName evidence="5">SWI5-dependent HO expression protein 3</fullName>
    </recommendedName>
</protein>
<evidence type="ECO:0000313" key="4">
    <source>
        <dbReference type="Proteomes" id="UP001303373"/>
    </source>
</evidence>
<feature type="coiled-coil region" evidence="1">
    <location>
        <begin position="150"/>
        <end position="177"/>
    </location>
</feature>
<feature type="region of interest" description="Disordered" evidence="2">
    <location>
        <begin position="1"/>
        <end position="140"/>
    </location>
</feature>
<keyword evidence="1" id="KW-0175">Coiled coil</keyword>
<evidence type="ECO:0000313" key="3">
    <source>
        <dbReference type="EMBL" id="WPG97407.1"/>
    </source>
</evidence>
<evidence type="ECO:0000256" key="1">
    <source>
        <dbReference type="SAM" id="Coils"/>
    </source>
</evidence>
<feature type="compositionally biased region" description="Polar residues" evidence="2">
    <location>
        <begin position="1"/>
        <end position="12"/>
    </location>
</feature>
<evidence type="ECO:0008006" key="5">
    <source>
        <dbReference type="Google" id="ProtNLM"/>
    </source>
</evidence>
<feature type="compositionally biased region" description="Basic and acidic residues" evidence="2">
    <location>
        <begin position="376"/>
        <end position="394"/>
    </location>
</feature>
<dbReference type="Proteomes" id="UP001303373">
    <property type="component" value="Chromosome 1"/>
</dbReference>
<evidence type="ECO:0000256" key="2">
    <source>
        <dbReference type="SAM" id="MobiDB-lite"/>
    </source>
</evidence>
<proteinExistence type="predicted"/>
<organism evidence="3 4">
    <name type="scientific">Acrodontium crateriforme</name>
    <dbReference type="NCBI Taxonomy" id="150365"/>
    <lineage>
        <taxon>Eukaryota</taxon>
        <taxon>Fungi</taxon>
        <taxon>Dikarya</taxon>
        <taxon>Ascomycota</taxon>
        <taxon>Pezizomycotina</taxon>
        <taxon>Dothideomycetes</taxon>
        <taxon>Dothideomycetidae</taxon>
        <taxon>Mycosphaerellales</taxon>
        <taxon>Teratosphaeriaceae</taxon>
        <taxon>Acrodontium</taxon>
    </lineage>
</organism>
<feature type="coiled-coil region" evidence="1">
    <location>
        <begin position="206"/>
        <end position="247"/>
    </location>
</feature>
<accession>A0AAQ3LXB7</accession>
<dbReference type="EMBL" id="CP138580">
    <property type="protein sequence ID" value="WPG97407.1"/>
    <property type="molecule type" value="Genomic_DNA"/>
</dbReference>
<keyword evidence="4" id="KW-1185">Reference proteome</keyword>
<gene>
    <name evidence="3" type="ORF">R9X50_00018200</name>
</gene>
<feature type="region of interest" description="Disordered" evidence="2">
    <location>
        <begin position="375"/>
        <end position="394"/>
    </location>
</feature>